<keyword evidence="1" id="KW-0862">Zinc</keyword>
<dbReference type="PANTHER" id="PTHR34676:SF8">
    <property type="entry name" value="TRANSMEMBRANE PROTEIN"/>
    <property type="match status" value="1"/>
</dbReference>
<evidence type="ECO:0000313" key="5">
    <source>
        <dbReference type="Proteomes" id="UP001630127"/>
    </source>
</evidence>
<evidence type="ECO:0000259" key="3">
    <source>
        <dbReference type="PROSITE" id="PS50158"/>
    </source>
</evidence>
<dbReference type="Proteomes" id="UP001630127">
    <property type="component" value="Unassembled WGS sequence"/>
</dbReference>
<feature type="domain" description="CCHC-type" evidence="3">
    <location>
        <begin position="302"/>
        <end position="318"/>
    </location>
</feature>
<keyword evidence="1" id="KW-0863">Zinc-finger</keyword>
<dbReference type="SMART" id="SM00343">
    <property type="entry name" value="ZnF_C2HC"/>
    <property type="match status" value="2"/>
</dbReference>
<comment type="caution">
    <text evidence="4">The sequence shown here is derived from an EMBL/GenBank/DDBJ whole genome shotgun (WGS) entry which is preliminary data.</text>
</comment>
<proteinExistence type="predicted"/>
<dbReference type="Pfam" id="PF14223">
    <property type="entry name" value="Retrotran_gag_2"/>
    <property type="match status" value="1"/>
</dbReference>
<accession>A0ABD2YU56</accession>
<name>A0ABD2YU56_9GENT</name>
<dbReference type="InterPro" id="IPR001878">
    <property type="entry name" value="Znf_CCHC"/>
</dbReference>
<gene>
    <name evidence="4" type="ORF">ACH5RR_028946</name>
</gene>
<sequence>MATNNALFFEGQSITRPPMFNGTNFISWRDRMKIFLQSIDIELWYVVNEGPFEASIIDDQTNRRREKTRNELTPQDKANLTLNAKAMNVLYNALDANESTRVKGCNSAKEIWDKLKEIHEGSDDVREQKKSLLVAKYESFKMEPHENIDKMYCRFNDIIKDLEALSKEYSLGEKNRKILNALSKEWDAKTIAIEEAKNLNLMPIESLINSLTSYELKLKAKVVDDEEARPRRSIALKTSQEEEENSSINLEDEDLDEGDLALITKGFLKHYINKRRMRRGGAANTNNFKGKSRLEIKKQNDKCFECGQLGHFANECPSKKKKEGRKPRFNNFQITWDDCNSEGEVEEEMESAQMAFMAIGDNEVNSNYDSNDENDEDDLEAFILKLHDSLKESYVRNKELVKKSNALLNANSKLVNENNRLSQENCDLKKRMHERSKVKEEQASLKKRMDDLNALLSRKKENVVDMKRNRNVAINKNFVMFRRDDLCIVKPKSSLHGNKSISCRYCQQHGHTKKMCHVKKNEKLGMKVVWIARNLTNANGPNKIWVPKVIN</sequence>
<keyword evidence="1" id="KW-0479">Metal-binding</keyword>
<protein>
    <recommendedName>
        <fullName evidence="3">CCHC-type domain-containing protein</fullName>
    </recommendedName>
</protein>
<feature type="coiled-coil region" evidence="2">
    <location>
        <begin position="404"/>
        <end position="469"/>
    </location>
</feature>
<reference evidence="4 5" key="1">
    <citation type="submission" date="2024-11" db="EMBL/GenBank/DDBJ databases">
        <title>A near-complete genome assembly of Cinchona calisaya.</title>
        <authorList>
            <person name="Lian D.C."/>
            <person name="Zhao X.W."/>
            <person name="Wei L."/>
        </authorList>
    </citation>
    <scope>NUCLEOTIDE SEQUENCE [LARGE SCALE GENOMIC DNA]</scope>
    <source>
        <tissue evidence="4">Nenye</tissue>
    </source>
</reference>
<evidence type="ECO:0000256" key="1">
    <source>
        <dbReference type="PROSITE-ProRule" id="PRU00047"/>
    </source>
</evidence>
<evidence type="ECO:0000313" key="4">
    <source>
        <dbReference type="EMBL" id="KAL3509545.1"/>
    </source>
</evidence>
<dbReference type="InterPro" id="IPR036875">
    <property type="entry name" value="Znf_CCHC_sf"/>
</dbReference>
<dbReference type="GO" id="GO:0008270">
    <property type="term" value="F:zinc ion binding"/>
    <property type="evidence" value="ECO:0007669"/>
    <property type="project" value="UniProtKB-KW"/>
</dbReference>
<keyword evidence="5" id="KW-1185">Reference proteome</keyword>
<evidence type="ECO:0000256" key="2">
    <source>
        <dbReference type="SAM" id="Coils"/>
    </source>
</evidence>
<dbReference type="AlphaFoldDB" id="A0ABD2YU56"/>
<organism evidence="4 5">
    <name type="scientific">Cinchona calisaya</name>
    <dbReference type="NCBI Taxonomy" id="153742"/>
    <lineage>
        <taxon>Eukaryota</taxon>
        <taxon>Viridiplantae</taxon>
        <taxon>Streptophyta</taxon>
        <taxon>Embryophyta</taxon>
        <taxon>Tracheophyta</taxon>
        <taxon>Spermatophyta</taxon>
        <taxon>Magnoliopsida</taxon>
        <taxon>eudicotyledons</taxon>
        <taxon>Gunneridae</taxon>
        <taxon>Pentapetalae</taxon>
        <taxon>asterids</taxon>
        <taxon>lamiids</taxon>
        <taxon>Gentianales</taxon>
        <taxon>Rubiaceae</taxon>
        <taxon>Cinchonoideae</taxon>
        <taxon>Cinchoneae</taxon>
        <taxon>Cinchona</taxon>
    </lineage>
</organism>
<dbReference type="EMBL" id="JBJUIK010000012">
    <property type="protein sequence ID" value="KAL3509545.1"/>
    <property type="molecule type" value="Genomic_DNA"/>
</dbReference>
<dbReference type="PROSITE" id="PS50158">
    <property type="entry name" value="ZF_CCHC"/>
    <property type="match status" value="1"/>
</dbReference>
<keyword evidence="2" id="KW-0175">Coiled coil</keyword>
<dbReference type="SUPFAM" id="SSF57756">
    <property type="entry name" value="Retrovirus zinc finger-like domains"/>
    <property type="match status" value="1"/>
</dbReference>
<dbReference type="PANTHER" id="PTHR34676">
    <property type="entry name" value="DUF4219 DOMAIN-CONTAINING PROTEIN-RELATED"/>
    <property type="match status" value="1"/>
</dbReference>
<dbReference type="Pfam" id="PF00098">
    <property type="entry name" value="zf-CCHC"/>
    <property type="match status" value="1"/>
</dbReference>
<dbReference type="Gene3D" id="4.10.60.10">
    <property type="entry name" value="Zinc finger, CCHC-type"/>
    <property type="match status" value="1"/>
</dbReference>